<dbReference type="KEGG" id="ssua:FPZ54_14870"/>
<dbReference type="RefSeq" id="WP_145848459.1">
    <property type="nucleotide sequence ID" value="NZ_CP042239.1"/>
</dbReference>
<gene>
    <name evidence="2" type="ORF">FPZ54_14870</name>
</gene>
<dbReference type="Proteomes" id="UP000318055">
    <property type="component" value="Chromosome"/>
</dbReference>
<reference evidence="2 3" key="1">
    <citation type="submission" date="2019-07" db="EMBL/GenBank/DDBJ databases">
        <title>Sphingomonas alkalisoli sp. nov., isolated from rhizosphere soil of Suaedae salsa.</title>
        <authorList>
            <person name="Zhang H."/>
            <person name="Xu L."/>
            <person name="Zhang J.-X."/>
            <person name="Sun J.-Q."/>
        </authorList>
    </citation>
    <scope>NUCLEOTIDE SEQUENCE [LARGE SCALE GENOMIC DNA]</scope>
    <source>
        <strain evidence="2 3">XS-10</strain>
    </source>
</reference>
<dbReference type="Pfam" id="PF13360">
    <property type="entry name" value="PQQ_2"/>
    <property type="match status" value="1"/>
</dbReference>
<dbReference type="InterPro" id="IPR018391">
    <property type="entry name" value="PQQ_b-propeller_rpt"/>
</dbReference>
<dbReference type="Gene3D" id="2.130.10.10">
    <property type="entry name" value="YVTN repeat-like/Quinoprotein amine dehydrogenase"/>
    <property type="match status" value="1"/>
</dbReference>
<dbReference type="SUPFAM" id="SSF50998">
    <property type="entry name" value="Quinoprotein alcohol dehydrogenase-like"/>
    <property type="match status" value="1"/>
</dbReference>
<feature type="domain" description="Pyrrolo-quinoline quinone repeat" evidence="1">
    <location>
        <begin position="205"/>
        <end position="443"/>
    </location>
</feature>
<organism evidence="2 3">
    <name type="scientific">Sphingomonas suaedae</name>
    <dbReference type="NCBI Taxonomy" id="2599297"/>
    <lineage>
        <taxon>Bacteria</taxon>
        <taxon>Pseudomonadati</taxon>
        <taxon>Pseudomonadota</taxon>
        <taxon>Alphaproteobacteria</taxon>
        <taxon>Sphingomonadales</taxon>
        <taxon>Sphingomonadaceae</taxon>
        <taxon>Sphingomonas</taxon>
    </lineage>
</organism>
<dbReference type="PROSITE" id="PS51257">
    <property type="entry name" value="PROKAR_LIPOPROTEIN"/>
    <property type="match status" value="1"/>
</dbReference>
<dbReference type="Gene3D" id="2.40.128.630">
    <property type="match status" value="1"/>
</dbReference>
<dbReference type="InterPro" id="IPR011047">
    <property type="entry name" value="Quinoprotein_ADH-like_sf"/>
</dbReference>
<dbReference type="PANTHER" id="PTHR34512">
    <property type="entry name" value="CELL SURFACE PROTEIN"/>
    <property type="match status" value="1"/>
</dbReference>
<dbReference type="OrthoDB" id="5525942at2"/>
<dbReference type="InterPro" id="IPR015943">
    <property type="entry name" value="WD40/YVTN_repeat-like_dom_sf"/>
</dbReference>
<accession>A0A518RI74</accession>
<evidence type="ECO:0000259" key="1">
    <source>
        <dbReference type="Pfam" id="PF13360"/>
    </source>
</evidence>
<name>A0A518RI74_9SPHN</name>
<protein>
    <submittedName>
        <fullName evidence="2">PQQ-binding-like beta-propeller repeat protein</fullName>
    </submittedName>
</protein>
<evidence type="ECO:0000313" key="2">
    <source>
        <dbReference type="EMBL" id="QDX27158.1"/>
    </source>
</evidence>
<proteinExistence type="predicted"/>
<evidence type="ECO:0000313" key="3">
    <source>
        <dbReference type="Proteomes" id="UP000318055"/>
    </source>
</evidence>
<dbReference type="PANTHER" id="PTHR34512:SF30">
    <property type="entry name" value="OUTER MEMBRANE PROTEIN ASSEMBLY FACTOR BAMB"/>
    <property type="match status" value="1"/>
</dbReference>
<dbReference type="AlphaFoldDB" id="A0A518RI74"/>
<dbReference type="EMBL" id="CP042239">
    <property type="protein sequence ID" value="QDX27158.1"/>
    <property type="molecule type" value="Genomic_DNA"/>
</dbReference>
<keyword evidence="3" id="KW-1185">Reference proteome</keyword>
<sequence length="520" mass="55502">MRGILPIFGMGLLAACSGGGSSNGGNISGPPAIPTLTVTLSEASQTRSASESDSRASFTFNASYSGTSDKPVLPKLSFDTTILAMDGDIVQSGNSFQVKLKSLDKLDAASRSGDVTFRLCRDDGCSEVYPGSTQTFRYTLDVKLLDWVTHQRTASHTAYVHATFDPAKFGKAWDKTITGATVIKPVATKGTQLFLTRAGASGWGVTTLDTATGAERWSYDIGPIYSASGPSVTGDQIQIVSMIHSSGENRIITIDANNGRFVRNMLFPAQWSNFAQPTAMDRELFLASGYYGNVVYSYDLDDGTKRWEASGSAGKVWDGATVGADSEYVYYYSGALDVFRRSDGVRVKSIEDPYWVWNGYSYSGGPILGSRKNAIAYSGSGMGTYDLSFPLVSFDIAESKIAWRTAGTYSTAPALGSGVLYAASNSRGQFDAIDEADGTVRWSWPLSTAERFVGNVIVTDTLVFFSTDTKVYAVSLAAPYATVWSAPTPGNLAISQDAKLIVTPIAVSGSAPVITAYALR</sequence>
<dbReference type="SMART" id="SM00564">
    <property type="entry name" value="PQQ"/>
    <property type="match status" value="4"/>
</dbReference>
<dbReference type="InterPro" id="IPR002372">
    <property type="entry name" value="PQQ_rpt_dom"/>
</dbReference>